<dbReference type="InterPro" id="IPR049672">
    <property type="entry name" value="Xrt_dep_XDP1"/>
</dbReference>
<dbReference type="AlphaFoldDB" id="A0A1B6NTE5"/>
<reference evidence="1" key="1">
    <citation type="submission" date="2013-11" db="EMBL/GenBank/DDBJ databases">
        <title>Microbial diversity, functional groups and degradation webs in Northern and Southern Mediterranean and Red Sea marine crude oil polluted sites.</title>
        <authorList>
            <person name="Daffonchio D."/>
            <person name="Mapelli F."/>
            <person name="Ferrer M."/>
            <person name="Richter M."/>
            <person name="Cherif A."/>
            <person name="Malkawi H.I."/>
            <person name="Yakimov M.M."/>
            <person name="Abdel-Fattah Y.R."/>
            <person name="Blaghen M."/>
            <person name="Golyshin P.N."/>
            <person name="Kalogerakis N."/>
            <person name="Boon N."/>
            <person name="Magagnini M."/>
            <person name="Fava F."/>
        </authorList>
    </citation>
    <scope>NUCLEOTIDE SEQUENCE</scope>
</reference>
<name>A0A1B6NTE5_9ZZZZ</name>
<sequence length="320" mass="34892">MRFLYRKVMMRLLDKTLSSKTLLLLSIALVSTLSANSAFATYSKKHDYSYCGSSSSNNTQSKQCNSPLGEYTYDLVDDGVYNSVNPDNSPVEIDGVNISLSAFSDTNNVTGETVVAASLQKISNTWAYGVTNNDEAYYNGNSDHAIDNLNYYYEGSKAAYKSGVTNVERDYDFVLLSFDSAVTLTGASFSWLYSNNDSQVSVAALNDTSALTSGVNTWSDIVADALTSASYDIENCDYLEHRADFAFTESAQYWLVGAYNTVFGNIGGYIGNDAFKLANVGFSITETSGTPDTTEVSEPGTIGLLMACSLFVMWRRKKAI</sequence>
<organism evidence="1">
    <name type="scientific">marine sediment metagenome</name>
    <dbReference type="NCBI Taxonomy" id="412755"/>
    <lineage>
        <taxon>unclassified sequences</taxon>
        <taxon>metagenomes</taxon>
        <taxon>ecological metagenomes</taxon>
    </lineage>
</organism>
<proteinExistence type="predicted"/>
<evidence type="ECO:0000313" key="1">
    <source>
        <dbReference type="EMBL" id="KTF06735.1"/>
    </source>
</evidence>
<comment type="caution">
    <text evidence="1">The sequence shown here is derived from an EMBL/GenBank/DDBJ whole genome shotgun (WGS) entry which is preliminary data.</text>
</comment>
<dbReference type="EMBL" id="AYSL01000968">
    <property type="protein sequence ID" value="KTF06735.1"/>
    <property type="molecule type" value="Genomic_DNA"/>
</dbReference>
<dbReference type="NCBIfam" id="NF041927">
    <property type="entry name" value="Xrt_dep_XDP1"/>
    <property type="match status" value="1"/>
</dbReference>
<protein>
    <recommendedName>
        <fullName evidence="2">PEP-CTERM protein-sorting domain-containing protein</fullName>
    </recommendedName>
</protein>
<accession>A0A1B6NTE5</accession>
<gene>
    <name evidence="1" type="ORF">MGSAQ_001770</name>
</gene>
<evidence type="ECO:0008006" key="2">
    <source>
        <dbReference type="Google" id="ProtNLM"/>
    </source>
</evidence>